<reference evidence="2 3" key="1">
    <citation type="submission" date="2019-12" db="EMBL/GenBank/DDBJ databases">
        <authorList>
            <person name="Lee S.D."/>
        </authorList>
    </citation>
    <scope>NUCLEOTIDE SEQUENCE [LARGE SCALE GENOMIC DNA]</scope>
    <source>
        <strain evidence="2 3">SAP-6</strain>
    </source>
</reference>
<dbReference type="RefSeq" id="WP_162367538.1">
    <property type="nucleotide sequence ID" value="NZ_WUBS01000014.1"/>
</dbReference>
<feature type="transmembrane region" description="Helical" evidence="1">
    <location>
        <begin position="12"/>
        <end position="33"/>
    </location>
</feature>
<keyword evidence="1" id="KW-0812">Transmembrane</keyword>
<reference evidence="2 3" key="2">
    <citation type="submission" date="2020-02" db="EMBL/GenBank/DDBJ databases">
        <title>The new genus of Enterobacteriales.</title>
        <authorList>
            <person name="Kim I.S."/>
        </authorList>
    </citation>
    <scope>NUCLEOTIDE SEQUENCE [LARGE SCALE GENOMIC DNA]</scope>
    <source>
        <strain evidence="2 3">SAP-6</strain>
    </source>
</reference>
<evidence type="ECO:0000313" key="3">
    <source>
        <dbReference type="Proteomes" id="UP000461443"/>
    </source>
</evidence>
<evidence type="ECO:0000313" key="2">
    <source>
        <dbReference type="EMBL" id="NDL64834.1"/>
    </source>
</evidence>
<keyword evidence="3" id="KW-1185">Reference proteome</keyword>
<dbReference type="PROSITE" id="PS51257">
    <property type="entry name" value="PROKAR_LIPOPROTEIN"/>
    <property type="match status" value="1"/>
</dbReference>
<name>A0A845SPG9_9GAMM</name>
<dbReference type="Proteomes" id="UP000461443">
    <property type="component" value="Unassembled WGS sequence"/>
</dbReference>
<keyword evidence="1" id="KW-1133">Transmembrane helix</keyword>
<dbReference type="EMBL" id="WUBS01000014">
    <property type="protein sequence ID" value="NDL64834.1"/>
    <property type="molecule type" value="Genomic_DNA"/>
</dbReference>
<gene>
    <name evidence="2" type="ORF">GRH90_19030</name>
</gene>
<accession>A0A845SPG9</accession>
<sequence>MSEGRSMTGRAQIILLILMACMLSAGWFGRGWYEDSLQLTTERAENAGDKKIAALTMGISTAIGQQIENKLSGLKDNEIRLQPIYQQEIIKPVFNNVCATDEYVRLWNDNVTASERTLSGK</sequence>
<proteinExistence type="predicted"/>
<evidence type="ECO:0000256" key="1">
    <source>
        <dbReference type="SAM" id="Phobius"/>
    </source>
</evidence>
<protein>
    <submittedName>
        <fullName evidence="2">Uncharacterized protein</fullName>
    </submittedName>
</protein>
<comment type="caution">
    <text evidence="2">The sequence shown here is derived from an EMBL/GenBank/DDBJ whole genome shotgun (WGS) entry which is preliminary data.</text>
</comment>
<organism evidence="2 3">
    <name type="scientific">Acerihabitans arboris</name>
    <dbReference type="NCBI Taxonomy" id="2691583"/>
    <lineage>
        <taxon>Bacteria</taxon>
        <taxon>Pseudomonadati</taxon>
        <taxon>Pseudomonadota</taxon>
        <taxon>Gammaproteobacteria</taxon>
        <taxon>Enterobacterales</taxon>
        <taxon>Pectobacteriaceae</taxon>
        <taxon>Acerihabitans</taxon>
    </lineage>
</organism>
<dbReference type="AlphaFoldDB" id="A0A845SPG9"/>
<keyword evidence="1" id="KW-0472">Membrane</keyword>